<dbReference type="InterPro" id="IPR039532">
    <property type="entry name" value="TetR_C_Firmicutes"/>
</dbReference>
<keyword evidence="5" id="KW-1185">Reference proteome</keyword>
<dbReference type="InterPro" id="IPR009057">
    <property type="entry name" value="Homeodomain-like_sf"/>
</dbReference>
<dbReference type="GO" id="GO:0003677">
    <property type="term" value="F:DNA binding"/>
    <property type="evidence" value="ECO:0007669"/>
    <property type="project" value="UniProtKB-UniRule"/>
</dbReference>
<dbReference type="SUPFAM" id="SSF46689">
    <property type="entry name" value="Homeodomain-like"/>
    <property type="match status" value="1"/>
</dbReference>
<accession>A0A0R1JEX1</accession>
<evidence type="ECO:0000313" key="5">
    <source>
        <dbReference type="Proteomes" id="UP000050929"/>
    </source>
</evidence>
<feature type="domain" description="HTH tetR-type" evidence="3">
    <location>
        <begin position="6"/>
        <end position="66"/>
    </location>
</feature>
<proteinExistence type="predicted"/>
<protein>
    <recommendedName>
        <fullName evidence="3">HTH tetR-type domain-containing protein</fullName>
    </recommendedName>
</protein>
<dbReference type="PANTHER" id="PTHR43479">
    <property type="entry name" value="ACREF/ENVCD OPERON REPRESSOR-RELATED"/>
    <property type="match status" value="1"/>
</dbReference>
<organism evidence="4 5">
    <name type="scientific">Companilactobacillus tucceti DSM 20183</name>
    <dbReference type="NCBI Taxonomy" id="1423811"/>
    <lineage>
        <taxon>Bacteria</taxon>
        <taxon>Bacillati</taxon>
        <taxon>Bacillota</taxon>
        <taxon>Bacilli</taxon>
        <taxon>Lactobacillales</taxon>
        <taxon>Lactobacillaceae</taxon>
        <taxon>Companilactobacillus</taxon>
    </lineage>
</organism>
<evidence type="ECO:0000256" key="1">
    <source>
        <dbReference type="ARBA" id="ARBA00023125"/>
    </source>
</evidence>
<dbReference type="PATRIC" id="fig|1423811.3.peg.146"/>
<sequence>MGETTMDTKEILAQTLKKLMDSTSVDKITINMLTSESNVARNTFYYHFEDIKSILEWIYAREIVVQLASFQSQMNWNDGFKTLLNYIEENRKFCLNTFHSTNRSFLEHFLYRLAFDMVSGVVVDLKPECSNKLRDEISNFYGRALTSQVIQWLVTDMRESKEEFVDRMERMLGGTIEAVIKRNS</sequence>
<dbReference type="InterPro" id="IPR050624">
    <property type="entry name" value="HTH-type_Tx_Regulator"/>
</dbReference>
<evidence type="ECO:0000259" key="3">
    <source>
        <dbReference type="PROSITE" id="PS50977"/>
    </source>
</evidence>
<dbReference type="Pfam" id="PF14278">
    <property type="entry name" value="TetR_C_8"/>
    <property type="match status" value="1"/>
</dbReference>
<evidence type="ECO:0000313" key="4">
    <source>
        <dbReference type="EMBL" id="KRK65703.1"/>
    </source>
</evidence>
<comment type="caution">
    <text evidence="4">The sequence shown here is derived from an EMBL/GenBank/DDBJ whole genome shotgun (WGS) entry which is preliminary data.</text>
</comment>
<dbReference type="InterPro" id="IPR001647">
    <property type="entry name" value="HTH_TetR"/>
</dbReference>
<dbReference type="STRING" id="1423811.FC72_GL000147"/>
<dbReference type="PANTHER" id="PTHR43479:SF7">
    <property type="entry name" value="TETR-FAMILY TRANSCRIPTIONAL REGULATOR"/>
    <property type="match status" value="1"/>
</dbReference>
<dbReference type="AlphaFoldDB" id="A0A0R1JEX1"/>
<gene>
    <name evidence="4" type="ORF">FC72_GL000147</name>
</gene>
<dbReference type="Gene3D" id="1.10.357.10">
    <property type="entry name" value="Tetracycline Repressor, domain 2"/>
    <property type="match status" value="1"/>
</dbReference>
<dbReference type="Proteomes" id="UP000050929">
    <property type="component" value="Unassembled WGS sequence"/>
</dbReference>
<dbReference type="PROSITE" id="PS50977">
    <property type="entry name" value="HTH_TETR_2"/>
    <property type="match status" value="1"/>
</dbReference>
<reference evidence="4 5" key="1">
    <citation type="journal article" date="2015" name="Genome Announc.">
        <title>Expanding the biotechnology potential of lactobacilli through comparative genomics of 213 strains and associated genera.</title>
        <authorList>
            <person name="Sun Z."/>
            <person name="Harris H.M."/>
            <person name="McCann A."/>
            <person name="Guo C."/>
            <person name="Argimon S."/>
            <person name="Zhang W."/>
            <person name="Yang X."/>
            <person name="Jeffery I.B."/>
            <person name="Cooney J.C."/>
            <person name="Kagawa T.F."/>
            <person name="Liu W."/>
            <person name="Song Y."/>
            <person name="Salvetti E."/>
            <person name="Wrobel A."/>
            <person name="Rasinkangas P."/>
            <person name="Parkhill J."/>
            <person name="Rea M.C."/>
            <person name="O'Sullivan O."/>
            <person name="Ritari J."/>
            <person name="Douillard F.P."/>
            <person name="Paul Ross R."/>
            <person name="Yang R."/>
            <person name="Briner A.E."/>
            <person name="Felis G.E."/>
            <person name="de Vos W.M."/>
            <person name="Barrangou R."/>
            <person name="Klaenhammer T.R."/>
            <person name="Caufield P.W."/>
            <person name="Cui Y."/>
            <person name="Zhang H."/>
            <person name="O'Toole P.W."/>
        </authorList>
    </citation>
    <scope>NUCLEOTIDE SEQUENCE [LARGE SCALE GENOMIC DNA]</scope>
    <source>
        <strain evidence="4 5">DSM 20183</strain>
    </source>
</reference>
<dbReference type="EMBL" id="AZDG01000001">
    <property type="protein sequence ID" value="KRK65703.1"/>
    <property type="molecule type" value="Genomic_DNA"/>
</dbReference>
<name>A0A0R1JEX1_9LACO</name>
<feature type="DNA-binding region" description="H-T-H motif" evidence="2">
    <location>
        <begin position="29"/>
        <end position="48"/>
    </location>
</feature>
<keyword evidence="1 2" id="KW-0238">DNA-binding</keyword>
<evidence type="ECO:0000256" key="2">
    <source>
        <dbReference type="PROSITE-ProRule" id="PRU00335"/>
    </source>
</evidence>